<dbReference type="AlphaFoldDB" id="A0A371C496"/>
<sequence>MTDVGLVSGGARSKAMAGNSSVRISHVPLTKIKFAENEKEFNPKWAQKKALDSSSDYSFEWKDWVDLTEVTGLFRAIEVGSCGKNKQCLSKLQVTGPPTQVEPQAFFNRVGKVFLDQTMPKPKQLIYLTEKESRGKREEPVEIESHVPVVREPELGDFSRSRDAKSIQHAKREATEEATGESANEGQSRDSARASARDIAFSEADPVHEDSYDDDENGTILVPTAESEEELQEYADKDAAAKSYLRSGWSRGQKYVELPRELFTWDIHEEIDKGLTKKSVDSDDPSREQVAHSQFLSQHWKHIKKSGKHFSEAWVVGDTKAAGVHYDWRFFSELNTIDEKRVILRKLVRAWLDFTSREGIITWLAHGTLLGWYWNGQSLPWDFDGDVQMPIREFDRFARLYNQSLVIDESAGGRYYVDVGPSYVERLRGNGKNVIDARFIDVDSGMYIDITALAYAEQQEKFHCKNWHRYELESVSPLRRTLFEGKEAYIPNNFESILNQEYKKAPLVNTRFEGHFWNKFIKMWVQQDQCEMLQIEENVDQRAVRENGEPTTFGACYRPEYLKRYHETHKMSKAHEGEMEAIRQKADVWEWIREEFE</sequence>
<organism evidence="3 4">
    <name type="scientific">Yarrowia lipolytica</name>
    <name type="common">Candida lipolytica</name>
    <dbReference type="NCBI Taxonomy" id="4952"/>
    <lineage>
        <taxon>Eukaryota</taxon>
        <taxon>Fungi</taxon>
        <taxon>Dikarya</taxon>
        <taxon>Ascomycota</taxon>
        <taxon>Saccharomycotina</taxon>
        <taxon>Dipodascomycetes</taxon>
        <taxon>Dipodascales</taxon>
        <taxon>Dipodascales incertae sedis</taxon>
        <taxon>Yarrowia</taxon>
    </lineage>
</organism>
<dbReference type="Pfam" id="PF04991">
    <property type="entry name" value="LicD"/>
    <property type="match status" value="2"/>
</dbReference>
<accession>A0A371C496</accession>
<dbReference type="VEuPathDB" id="FungiDB:YALI0_D24101g"/>
<dbReference type="EMBL" id="KZ859011">
    <property type="protein sequence ID" value="RDW25138.1"/>
    <property type="molecule type" value="Genomic_DNA"/>
</dbReference>
<evidence type="ECO:0000259" key="2">
    <source>
        <dbReference type="Pfam" id="PF04991"/>
    </source>
</evidence>
<protein>
    <submittedName>
        <fullName evidence="3">LicD family-domain-containing protein</fullName>
    </submittedName>
</protein>
<dbReference type="InterPro" id="IPR007074">
    <property type="entry name" value="LicD/FKTN/FKRP_NTP_transf"/>
</dbReference>
<evidence type="ECO:0000313" key="4">
    <source>
        <dbReference type="Proteomes" id="UP000256601"/>
    </source>
</evidence>
<feature type="compositionally biased region" description="Basic and acidic residues" evidence="1">
    <location>
        <begin position="131"/>
        <end position="175"/>
    </location>
</feature>
<feature type="compositionally biased region" description="Basic and acidic residues" evidence="1">
    <location>
        <begin position="187"/>
        <end position="196"/>
    </location>
</feature>
<name>A0A371C496_YARLL</name>
<feature type="region of interest" description="Disordered" evidence="1">
    <location>
        <begin position="131"/>
        <end position="197"/>
    </location>
</feature>
<gene>
    <name evidence="3" type="ORF">B0I71DRAFT_147497</name>
</gene>
<dbReference type="Proteomes" id="UP000256601">
    <property type="component" value="Unassembled WGS sequence"/>
</dbReference>
<feature type="domain" description="LicD/FKTN/FKRP nucleotidyltransferase" evidence="2">
    <location>
        <begin position="356"/>
        <end position="461"/>
    </location>
</feature>
<reference evidence="3 4" key="1">
    <citation type="submission" date="2018-07" db="EMBL/GenBank/DDBJ databases">
        <title>Draft Genome Assemblies for Five Robust Yarrowia lipolytica Strains Exhibiting High Lipid Production and Pentose Sugar Utilization and Sugar Alcohol Secretion from Undetoxified Lignocellulosic Biomass Hydrolysates.</title>
        <authorList>
            <consortium name="DOE Joint Genome Institute"/>
            <person name="Walker C."/>
            <person name="Ryu S."/>
            <person name="Na H."/>
            <person name="Zane M."/>
            <person name="LaButti K."/>
            <person name="Lipzen A."/>
            <person name="Haridas S."/>
            <person name="Barry K."/>
            <person name="Grigoriev I.V."/>
            <person name="Quarterman J."/>
            <person name="Slininger P."/>
            <person name="Dien B."/>
            <person name="Trinh C.T."/>
        </authorList>
    </citation>
    <scope>NUCLEOTIDE SEQUENCE [LARGE SCALE GENOMIC DNA]</scope>
    <source>
        <strain evidence="3 4">YB392</strain>
    </source>
</reference>
<feature type="domain" description="LicD/FKTN/FKRP nucleotidyltransferase" evidence="2">
    <location>
        <begin position="463"/>
        <end position="503"/>
    </location>
</feature>
<proteinExistence type="predicted"/>
<dbReference type="InterPro" id="IPR052942">
    <property type="entry name" value="LPS_cholinephosphotransferase"/>
</dbReference>
<evidence type="ECO:0000256" key="1">
    <source>
        <dbReference type="SAM" id="MobiDB-lite"/>
    </source>
</evidence>
<evidence type="ECO:0000313" key="3">
    <source>
        <dbReference type="EMBL" id="RDW25138.1"/>
    </source>
</evidence>
<dbReference type="PANTHER" id="PTHR43404:SF1">
    <property type="entry name" value="MNN4P"/>
    <property type="match status" value="1"/>
</dbReference>
<dbReference type="VEuPathDB" id="FungiDB:YALI1_D31482g"/>
<dbReference type="GO" id="GO:0009100">
    <property type="term" value="P:glycoprotein metabolic process"/>
    <property type="evidence" value="ECO:0007669"/>
    <property type="project" value="UniProtKB-ARBA"/>
</dbReference>
<dbReference type="PANTHER" id="PTHR43404">
    <property type="entry name" value="LIPOPOLYSACCHARIDE CHOLINEPHOSPHOTRANSFERASE LICD"/>
    <property type="match status" value="1"/>
</dbReference>